<dbReference type="STRING" id="1150469.RSPPHO_02845"/>
<dbReference type="PANTHER" id="PTHR33678">
    <property type="entry name" value="BLL1576 PROTEIN"/>
    <property type="match status" value="1"/>
</dbReference>
<evidence type="ECO:0000313" key="3">
    <source>
        <dbReference type="EMBL" id="CCG09471.1"/>
    </source>
</evidence>
<dbReference type="InterPro" id="IPR004291">
    <property type="entry name" value="Transposase_IS66_central"/>
</dbReference>
<dbReference type="PROSITE" id="PS00028">
    <property type="entry name" value="ZINC_FINGER_C2H2_1"/>
    <property type="match status" value="1"/>
</dbReference>
<dbReference type="PANTHER" id="PTHR33678:SF2">
    <property type="match status" value="1"/>
</dbReference>
<gene>
    <name evidence="3" type="ORF">RSPPHO_02845</name>
</gene>
<keyword evidence="4" id="KW-1185">Reference proteome</keyword>
<feature type="compositionally biased region" description="Basic and acidic residues" evidence="1">
    <location>
        <begin position="34"/>
        <end position="43"/>
    </location>
</feature>
<name>H6SPE6_PARPM</name>
<feature type="compositionally biased region" description="Basic residues" evidence="1">
    <location>
        <begin position="44"/>
        <end position="53"/>
    </location>
</feature>
<evidence type="ECO:0000313" key="4">
    <source>
        <dbReference type="Proteomes" id="UP000033220"/>
    </source>
</evidence>
<feature type="region of interest" description="Disordered" evidence="1">
    <location>
        <begin position="14"/>
        <end position="67"/>
    </location>
</feature>
<dbReference type="KEGG" id="rpm:RSPPHO_02845"/>
<proteinExistence type="predicted"/>
<sequence length="430" mass="48016">MIERLAARVEELEALVGKPRKTSSNSHLPPSKDSSGRKGGDKKPPKKSGKTRSSRPGVARPLTETPDKTERRIVEVCPHCAKAVGERHQVCRHRYDHIDLPSIRPVVTRVELFGGRCPACRRRFRAQAPADHPVGTPFGPGIQALLTYLHHSHHVSFERLARMLKELFGLKISEGAIANAFRRLQTSLTAACAAIKTRIMQAAVIASDETTARVEGKTHWQWVFVTDTAVLHDIKPSRARAVVTSVLGLHRPEVWISDRYAGQQDLGQVHQVCLAHVLRDVQYAIDCGDTVFAPRIRDLLRWTIRIGKRKPRLKDTTLATYAGRAEHRLDVLLSVPAAHPAGRTLQHQIKAWRGKFFVFLADRRVPSTNNICEREIRPSVVFRKVTNGFRSAWGAQIHAGYRSITGTARLSGASDYDAVCDLVREKFAPT</sequence>
<dbReference type="NCBIfam" id="NF033517">
    <property type="entry name" value="transpos_IS66"/>
    <property type="match status" value="1"/>
</dbReference>
<dbReference type="eggNOG" id="COG3464">
    <property type="taxonomic scope" value="Bacteria"/>
</dbReference>
<feature type="domain" description="C2H2-type" evidence="2">
    <location>
        <begin position="77"/>
        <end position="97"/>
    </location>
</feature>
<protein>
    <submittedName>
        <fullName evidence="3">Transposase IS66</fullName>
    </submittedName>
</protein>
<organism evidence="3 4">
    <name type="scientific">Pararhodospirillum photometricum DSM 122</name>
    <dbReference type="NCBI Taxonomy" id="1150469"/>
    <lineage>
        <taxon>Bacteria</taxon>
        <taxon>Pseudomonadati</taxon>
        <taxon>Pseudomonadota</taxon>
        <taxon>Alphaproteobacteria</taxon>
        <taxon>Rhodospirillales</taxon>
        <taxon>Rhodospirillaceae</taxon>
        <taxon>Pararhodospirillum</taxon>
    </lineage>
</organism>
<accession>H6SPE6</accession>
<dbReference type="EMBL" id="HE663493">
    <property type="protein sequence ID" value="CCG09471.1"/>
    <property type="molecule type" value="Genomic_DNA"/>
</dbReference>
<dbReference type="AlphaFoldDB" id="H6SPE6"/>
<dbReference type="Pfam" id="PF03050">
    <property type="entry name" value="DDE_Tnp_IS66"/>
    <property type="match status" value="1"/>
</dbReference>
<dbReference type="InterPro" id="IPR013087">
    <property type="entry name" value="Znf_C2H2_type"/>
</dbReference>
<dbReference type="HOGENOM" id="CLU_039294_0_1_5"/>
<evidence type="ECO:0000256" key="1">
    <source>
        <dbReference type="SAM" id="MobiDB-lite"/>
    </source>
</evidence>
<dbReference type="Proteomes" id="UP000033220">
    <property type="component" value="Chromosome DSM 122"/>
</dbReference>
<evidence type="ECO:0000259" key="2">
    <source>
        <dbReference type="PROSITE" id="PS00028"/>
    </source>
</evidence>
<dbReference type="InterPro" id="IPR052344">
    <property type="entry name" value="Transposase-related"/>
</dbReference>
<reference evidence="3 4" key="1">
    <citation type="submission" date="2012-02" db="EMBL/GenBank/DDBJ databases">
        <title>Shotgun genome sequence of Phaeospirillum photometricum DSM 122.</title>
        <authorList>
            <person name="Duquesne K."/>
            <person name="Sturgis J."/>
        </authorList>
    </citation>
    <scope>NUCLEOTIDE SEQUENCE [LARGE SCALE GENOMIC DNA]</scope>
    <source>
        <strain evidence="4">DSM122</strain>
    </source>
</reference>